<dbReference type="SMART" id="SM00028">
    <property type="entry name" value="TPR"/>
    <property type="match status" value="5"/>
</dbReference>
<organism evidence="8 9">
    <name type="scientific">Nonomuraea jabiensis</name>
    <dbReference type="NCBI Taxonomy" id="882448"/>
    <lineage>
        <taxon>Bacteria</taxon>
        <taxon>Bacillati</taxon>
        <taxon>Actinomycetota</taxon>
        <taxon>Actinomycetes</taxon>
        <taxon>Streptosporangiales</taxon>
        <taxon>Streptosporangiaceae</taxon>
        <taxon>Nonomuraea</taxon>
    </lineage>
</organism>
<evidence type="ECO:0000256" key="4">
    <source>
        <dbReference type="ARBA" id="ARBA00023163"/>
    </source>
</evidence>
<keyword evidence="9" id="KW-1185">Reference proteome</keyword>
<dbReference type="EMBL" id="JACHMB010000001">
    <property type="protein sequence ID" value="MBB5779443.1"/>
    <property type="molecule type" value="Genomic_DNA"/>
</dbReference>
<keyword evidence="2" id="KW-0805">Transcription regulation</keyword>
<dbReference type="RefSeq" id="WP_185072749.1">
    <property type="nucleotide sequence ID" value="NZ_JACHMB010000001.1"/>
</dbReference>
<evidence type="ECO:0000256" key="1">
    <source>
        <dbReference type="ARBA" id="ARBA00005820"/>
    </source>
</evidence>
<proteinExistence type="inferred from homology"/>
<dbReference type="Pfam" id="PF13174">
    <property type="entry name" value="TPR_6"/>
    <property type="match status" value="1"/>
</dbReference>
<evidence type="ECO:0000313" key="9">
    <source>
        <dbReference type="Proteomes" id="UP000579153"/>
    </source>
</evidence>
<dbReference type="Gene3D" id="1.25.40.10">
    <property type="entry name" value="Tetratricopeptide repeat domain"/>
    <property type="match status" value="2"/>
</dbReference>
<feature type="domain" description="OmpR/PhoB-type" evidence="6">
    <location>
        <begin position="23"/>
        <end position="103"/>
    </location>
</feature>
<dbReference type="SUPFAM" id="SSF46894">
    <property type="entry name" value="C-terminal effector domain of the bipartite response regulators"/>
    <property type="match status" value="1"/>
</dbReference>
<dbReference type="Pfam" id="PF13424">
    <property type="entry name" value="TPR_12"/>
    <property type="match status" value="1"/>
</dbReference>
<dbReference type="InterPro" id="IPR016032">
    <property type="entry name" value="Sig_transdc_resp-reg_C-effctor"/>
</dbReference>
<evidence type="ECO:0000313" key="8">
    <source>
        <dbReference type="EMBL" id="MBB5779443.1"/>
    </source>
</evidence>
<dbReference type="Pfam" id="PF03704">
    <property type="entry name" value="BTAD"/>
    <property type="match status" value="1"/>
</dbReference>
<keyword evidence="3 8" id="KW-0238">DNA-binding</keyword>
<feature type="domain" description="Bacterial transcriptional activator" evidence="7">
    <location>
        <begin position="110"/>
        <end position="254"/>
    </location>
</feature>
<dbReference type="SMART" id="SM00382">
    <property type="entry name" value="AAA"/>
    <property type="match status" value="1"/>
</dbReference>
<comment type="similarity">
    <text evidence="1">Belongs to the AfsR/DnrI/RedD regulatory family.</text>
</comment>
<dbReference type="SUPFAM" id="SSF52540">
    <property type="entry name" value="P-loop containing nucleoside triphosphate hydrolases"/>
    <property type="match status" value="1"/>
</dbReference>
<keyword evidence="4" id="KW-0804">Transcription</keyword>
<sequence length="947" mass="102818">MGERIFIRLLGAVTAELHRGLAAEQVDLGPARQQTTLAILAAAVARPVPMSQMIAGIWGEDAPRNAEQSVYTYIAGLRRAFEPGRGRREPSRVLAGTPAGYVLRVEPAQVDALLFAERIEEARRVQRAGDDPQAVRLLDEALAMWRGTALSGLSGPFAETERDRLEQLRLAALELRAESLLRLGRHRDIVEELRHLTRRNPLRERVRELLMTALFRSGSPAEALQVYEEGRVLLAEELGLSPGEGLRRCHEMVLRADAAPAPSAPAPHETPHQLPRPLAEFVGRSAEISRLTEWLAPGDATSPSPLVIITGPPGVGKSALAAHVAHLAMDRFPDGQLYVNCRGATPELPALTPLEVLGRFLRALGVPPGAVPADLDEAAAAWRSRLHDRRVLTVLDDAADLAQIRPLLSASLGNTLLVTSRETMSWGEDAVQLELARMSPAESATMLANLAGANRISADAGETARLVRLCDGLPLALRIAGARLAGRPDWSVSTLASRLSDERTRLHELAAGDLAVRSSLAASHTALERGSRPVDRLAARMLSLLGLLHVPEMTAEVAGALAGVTSGEAEAALERLVDAHLLDRAGPGRYQLHDLVRLFAGELRPRDWRGPLIRALSYYAASARLASHVSDPHRTQLAAPVDAVPHEVRTADEAKAWLRDEEAVLTAAAVQAMDSPDDTIARLGVNLVFGLLWRQERAFHIAEMKELNTLALRVSERLGDEAGAMVAHDHIANALRLTGRTDEAVSHLRSSLELARRLGDAFGEMRALGNVANAYNSGERYEEMLPWAERQLALATSIGASVGVRYALLMIGLSHLGTGRPEKAVKVLREALAEAERAGDASNEGQIRLVLGEAHLDLDDPEQALRYLLRARELFETSGYRIGRVRCLIRLSQAYRMLKDPDRALSYVEEALADGGGLGHAVWERRLEEERAAVEEERGAIEAGPCP</sequence>
<dbReference type="Pfam" id="PF13176">
    <property type="entry name" value="TPR_7"/>
    <property type="match status" value="1"/>
</dbReference>
<dbReference type="InterPro" id="IPR036388">
    <property type="entry name" value="WH-like_DNA-bd_sf"/>
</dbReference>
<dbReference type="InterPro" id="IPR027417">
    <property type="entry name" value="P-loop_NTPase"/>
</dbReference>
<dbReference type="InterPro" id="IPR003593">
    <property type="entry name" value="AAA+_ATPase"/>
</dbReference>
<dbReference type="GO" id="GO:0006355">
    <property type="term" value="P:regulation of DNA-templated transcription"/>
    <property type="evidence" value="ECO:0007669"/>
    <property type="project" value="InterPro"/>
</dbReference>
<dbReference type="GO" id="GO:0000160">
    <property type="term" value="P:phosphorelay signal transduction system"/>
    <property type="evidence" value="ECO:0007669"/>
    <property type="project" value="InterPro"/>
</dbReference>
<dbReference type="Proteomes" id="UP000579153">
    <property type="component" value="Unassembled WGS sequence"/>
</dbReference>
<accession>A0A7W9LDC4</accession>
<dbReference type="InterPro" id="IPR051677">
    <property type="entry name" value="AfsR-DnrI-RedD_regulator"/>
</dbReference>
<dbReference type="Pfam" id="PF13191">
    <property type="entry name" value="AAA_16"/>
    <property type="match status" value="1"/>
</dbReference>
<dbReference type="SMART" id="SM01043">
    <property type="entry name" value="BTAD"/>
    <property type="match status" value="1"/>
</dbReference>
<dbReference type="AlphaFoldDB" id="A0A7W9LDC4"/>
<dbReference type="PANTHER" id="PTHR35807">
    <property type="entry name" value="TRANSCRIPTIONAL REGULATOR REDD-RELATED"/>
    <property type="match status" value="1"/>
</dbReference>
<dbReference type="InterPro" id="IPR041664">
    <property type="entry name" value="AAA_16"/>
</dbReference>
<dbReference type="Gene3D" id="1.10.10.10">
    <property type="entry name" value="Winged helix-like DNA-binding domain superfamily/Winged helix DNA-binding domain"/>
    <property type="match status" value="1"/>
</dbReference>
<dbReference type="InterPro" id="IPR019734">
    <property type="entry name" value="TPR_rpt"/>
</dbReference>
<dbReference type="GO" id="GO:0003677">
    <property type="term" value="F:DNA binding"/>
    <property type="evidence" value="ECO:0007669"/>
    <property type="project" value="UniProtKB-KW"/>
</dbReference>
<feature type="domain" description="AAA+ ATPase" evidence="5">
    <location>
        <begin position="303"/>
        <end position="554"/>
    </location>
</feature>
<dbReference type="PRINTS" id="PR00364">
    <property type="entry name" value="DISEASERSIST"/>
</dbReference>
<evidence type="ECO:0000256" key="2">
    <source>
        <dbReference type="ARBA" id="ARBA00023015"/>
    </source>
</evidence>
<dbReference type="InterPro" id="IPR011990">
    <property type="entry name" value="TPR-like_helical_dom_sf"/>
</dbReference>
<reference evidence="8 9" key="1">
    <citation type="submission" date="2020-08" db="EMBL/GenBank/DDBJ databases">
        <title>Sequencing the genomes of 1000 actinobacteria strains.</title>
        <authorList>
            <person name="Klenk H.-P."/>
        </authorList>
    </citation>
    <scope>NUCLEOTIDE SEQUENCE [LARGE SCALE GENOMIC DNA]</scope>
    <source>
        <strain evidence="8 9">DSM 45507</strain>
    </source>
</reference>
<dbReference type="InterPro" id="IPR005158">
    <property type="entry name" value="BTAD"/>
</dbReference>
<dbReference type="Gene3D" id="3.40.50.300">
    <property type="entry name" value="P-loop containing nucleotide triphosphate hydrolases"/>
    <property type="match status" value="1"/>
</dbReference>
<evidence type="ECO:0000256" key="3">
    <source>
        <dbReference type="ARBA" id="ARBA00023125"/>
    </source>
</evidence>
<dbReference type="CDD" id="cd15831">
    <property type="entry name" value="BTAD"/>
    <property type="match status" value="1"/>
</dbReference>
<dbReference type="SMART" id="SM00862">
    <property type="entry name" value="Trans_reg_C"/>
    <property type="match status" value="1"/>
</dbReference>
<evidence type="ECO:0000259" key="5">
    <source>
        <dbReference type="SMART" id="SM00382"/>
    </source>
</evidence>
<comment type="caution">
    <text evidence="8">The sequence shown here is derived from an EMBL/GenBank/DDBJ whole genome shotgun (WGS) entry which is preliminary data.</text>
</comment>
<name>A0A7W9LDC4_9ACTN</name>
<evidence type="ECO:0000259" key="7">
    <source>
        <dbReference type="SMART" id="SM01043"/>
    </source>
</evidence>
<dbReference type="InterPro" id="IPR001867">
    <property type="entry name" value="OmpR/PhoB-type_DNA-bd"/>
</dbReference>
<gene>
    <name evidence="8" type="ORF">HD596_006199</name>
</gene>
<dbReference type="PANTHER" id="PTHR35807:SF1">
    <property type="entry name" value="TRANSCRIPTIONAL REGULATOR REDD"/>
    <property type="match status" value="1"/>
</dbReference>
<dbReference type="SUPFAM" id="SSF48452">
    <property type="entry name" value="TPR-like"/>
    <property type="match status" value="2"/>
</dbReference>
<protein>
    <submittedName>
        <fullName evidence="8">DNA-binding SARP family transcriptional activator</fullName>
    </submittedName>
</protein>
<evidence type="ECO:0000259" key="6">
    <source>
        <dbReference type="SMART" id="SM00862"/>
    </source>
</evidence>